<accession>A0A6P1YPB6</accession>
<name>A0A6P1YPB6_9HYPH</name>
<gene>
    <name evidence="1" type="ORF">G3A50_14320</name>
</gene>
<sequence length="205" mass="21660">MQAPVAPVRQIDPITALHRHVVALLAPYFDARKWGEVEAITLPLTYDSFRSIAKTTPRLYLGFNAFMAKGTSARMLDGDLSMRLVIVTKAGSAKQPGYFGDRFAPGLYPSLFAAATVLHGRTIADLGSLQVTGVNQGAAEGMADISALVGHVDFKMRASCGDFLGEAAAAPDFVRLISSFEVNAPSDADPGFDMGGDITLPGDPA</sequence>
<proteinExistence type="predicted"/>
<protein>
    <recommendedName>
        <fullName evidence="3">DUF1834 family protein</fullName>
    </recommendedName>
</protein>
<dbReference type="AlphaFoldDB" id="A0A6P1YPB6"/>
<reference evidence="1 2" key="1">
    <citation type="submission" date="2020-02" db="EMBL/GenBank/DDBJ databases">
        <authorList>
            <person name="Li G."/>
        </authorList>
    </citation>
    <scope>NUCLEOTIDE SEQUENCE [LARGE SCALE GENOMIC DNA]</scope>
    <source>
        <strain evidence="1 2">DSM 102029</strain>
    </source>
</reference>
<evidence type="ECO:0000313" key="2">
    <source>
        <dbReference type="Proteomes" id="UP000464751"/>
    </source>
</evidence>
<organism evidence="1 2">
    <name type="scientific">Ancylobacter pratisalsi</name>
    <dbReference type="NCBI Taxonomy" id="1745854"/>
    <lineage>
        <taxon>Bacteria</taxon>
        <taxon>Pseudomonadati</taxon>
        <taxon>Pseudomonadota</taxon>
        <taxon>Alphaproteobacteria</taxon>
        <taxon>Hyphomicrobiales</taxon>
        <taxon>Xanthobacteraceae</taxon>
        <taxon>Ancylobacter</taxon>
    </lineage>
</organism>
<evidence type="ECO:0008006" key="3">
    <source>
        <dbReference type="Google" id="ProtNLM"/>
    </source>
</evidence>
<dbReference type="EMBL" id="CP048630">
    <property type="protein sequence ID" value="QIB34750.1"/>
    <property type="molecule type" value="Genomic_DNA"/>
</dbReference>
<dbReference type="KEGG" id="apra:G3A50_14320"/>
<evidence type="ECO:0000313" key="1">
    <source>
        <dbReference type="EMBL" id="QIB34750.1"/>
    </source>
</evidence>
<dbReference type="Proteomes" id="UP000464751">
    <property type="component" value="Chromosome"/>
</dbReference>
<dbReference type="RefSeq" id="WP_163075895.1">
    <property type="nucleotide sequence ID" value="NZ_CP048630.1"/>
</dbReference>
<keyword evidence="2" id="KW-1185">Reference proteome</keyword>